<sequence>WRKNKNRINNKQQRPLDPKIPSPPTSSATIESNPIQEKEVDKINNNNNNAIVNQQRPNDRKPIYGVAKSRSQRHLINNNGQNIIGGNGESSSSAAVAAAGKLYDVPQIGKFSKNFFTHYY</sequence>
<comment type="caution">
    <text evidence="2">The sequence shown here is derived from an EMBL/GenBank/DDBJ whole genome shotgun (WGS) entry which is preliminary data.</text>
</comment>
<feature type="region of interest" description="Disordered" evidence="1">
    <location>
        <begin position="1"/>
        <end position="62"/>
    </location>
</feature>
<organism evidence="2 3">
    <name type="scientific">Euroglyphus maynei</name>
    <name type="common">Mayne's house dust mite</name>
    <dbReference type="NCBI Taxonomy" id="6958"/>
    <lineage>
        <taxon>Eukaryota</taxon>
        <taxon>Metazoa</taxon>
        <taxon>Ecdysozoa</taxon>
        <taxon>Arthropoda</taxon>
        <taxon>Chelicerata</taxon>
        <taxon>Arachnida</taxon>
        <taxon>Acari</taxon>
        <taxon>Acariformes</taxon>
        <taxon>Sarcoptiformes</taxon>
        <taxon>Astigmata</taxon>
        <taxon>Psoroptidia</taxon>
        <taxon>Analgoidea</taxon>
        <taxon>Pyroglyphidae</taxon>
        <taxon>Pyroglyphinae</taxon>
        <taxon>Euroglyphus</taxon>
    </lineage>
</organism>
<evidence type="ECO:0000256" key="1">
    <source>
        <dbReference type="SAM" id="MobiDB-lite"/>
    </source>
</evidence>
<feature type="compositionally biased region" description="Polar residues" evidence="1">
    <location>
        <begin position="25"/>
        <end position="35"/>
    </location>
</feature>
<dbReference type="AlphaFoldDB" id="A0A1Y3BLX9"/>
<dbReference type="Proteomes" id="UP000194236">
    <property type="component" value="Unassembled WGS sequence"/>
</dbReference>
<gene>
    <name evidence="2" type="ORF">BLA29_012405</name>
</gene>
<evidence type="ECO:0000313" key="2">
    <source>
        <dbReference type="EMBL" id="OTF81822.1"/>
    </source>
</evidence>
<accession>A0A1Y3BLX9</accession>
<name>A0A1Y3BLX9_EURMA</name>
<evidence type="ECO:0000313" key="3">
    <source>
        <dbReference type="Proteomes" id="UP000194236"/>
    </source>
</evidence>
<protein>
    <submittedName>
        <fullName evidence="2">Uncharacterized protein</fullName>
    </submittedName>
</protein>
<keyword evidence="3" id="KW-1185">Reference proteome</keyword>
<reference evidence="2 3" key="1">
    <citation type="submission" date="2017-03" db="EMBL/GenBank/DDBJ databases">
        <title>Genome Survey of Euroglyphus maynei.</title>
        <authorList>
            <person name="Arlian L.G."/>
            <person name="Morgan M.S."/>
            <person name="Rider S.D."/>
        </authorList>
    </citation>
    <scope>NUCLEOTIDE SEQUENCE [LARGE SCALE GENOMIC DNA]</scope>
    <source>
        <strain evidence="2">Arlian Lab</strain>
        <tissue evidence="2">Whole body</tissue>
    </source>
</reference>
<feature type="non-terminal residue" evidence="2">
    <location>
        <position position="1"/>
    </location>
</feature>
<proteinExistence type="predicted"/>
<dbReference type="EMBL" id="MUJZ01011593">
    <property type="protein sequence ID" value="OTF81822.1"/>
    <property type="molecule type" value="Genomic_DNA"/>
</dbReference>